<gene>
    <name evidence="1" type="ORF">PHAECO_LOCUS3160</name>
</gene>
<protein>
    <recommendedName>
        <fullName evidence="3">Protein NDUFAF4 homolog</fullName>
    </recommendedName>
</protein>
<dbReference type="GO" id="GO:0005739">
    <property type="term" value="C:mitochondrion"/>
    <property type="evidence" value="ECO:0007669"/>
    <property type="project" value="TreeGrafter"/>
</dbReference>
<keyword evidence="2" id="KW-1185">Reference proteome</keyword>
<dbReference type="OrthoDB" id="2434756at2759"/>
<reference evidence="1" key="1">
    <citation type="submission" date="2022-01" db="EMBL/GenBank/DDBJ databases">
        <authorList>
            <person name="King R."/>
        </authorList>
    </citation>
    <scope>NUCLEOTIDE SEQUENCE</scope>
</reference>
<accession>A0A9P0DEY5</accession>
<sequence length="205" mass="23649">MGKAFSMISNPFRNFNVESRAHKIISQPKPIPAPRHEKDEADLQRLIKEFPKVYQDSLKKNEQLDKHLKEVFVTSREPNVNIKQEYNLNRPLPMDRTNVGPFLYGVKEPENIPIGKTTLGKVMELITKHQSDPKAYNSKRVSEELAIPGETAKNILKYVRVFEVYIPQERETKAKFAGPSLPKVQVLKQLRKQLPPPNPKEKEKT</sequence>
<dbReference type="AlphaFoldDB" id="A0A9P0DEY5"/>
<dbReference type="GO" id="GO:0032981">
    <property type="term" value="P:mitochondrial respiratory chain complex I assembly"/>
    <property type="evidence" value="ECO:0007669"/>
    <property type="project" value="InterPro"/>
</dbReference>
<evidence type="ECO:0008006" key="3">
    <source>
        <dbReference type="Google" id="ProtNLM"/>
    </source>
</evidence>
<evidence type="ECO:0000313" key="2">
    <source>
        <dbReference type="Proteomes" id="UP001153737"/>
    </source>
</evidence>
<dbReference type="PANTHER" id="PTHR13338:SF4">
    <property type="entry name" value="NADH DEHYDROGENASE [UBIQUINONE] 1 ALPHA SUBCOMPLEX ASSEMBLY FACTOR 4"/>
    <property type="match status" value="1"/>
</dbReference>
<dbReference type="EMBL" id="OU896718">
    <property type="protein sequence ID" value="CAH1118793.1"/>
    <property type="molecule type" value="Genomic_DNA"/>
</dbReference>
<dbReference type="PANTHER" id="PTHR13338">
    <property type="entry name" value="UPF0240 PROTEIN"/>
    <property type="match status" value="1"/>
</dbReference>
<dbReference type="Proteomes" id="UP001153737">
    <property type="component" value="Chromosome 12"/>
</dbReference>
<organism evidence="1 2">
    <name type="scientific">Phaedon cochleariae</name>
    <name type="common">Mustard beetle</name>
    <dbReference type="NCBI Taxonomy" id="80249"/>
    <lineage>
        <taxon>Eukaryota</taxon>
        <taxon>Metazoa</taxon>
        <taxon>Ecdysozoa</taxon>
        <taxon>Arthropoda</taxon>
        <taxon>Hexapoda</taxon>
        <taxon>Insecta</taxon>
        <taxon>Pterygota</taxon>
        <taxon>Neoptera</taxon>
        <taxon>Endopterygota</taxon>
        <taxon>Coleoptera</taxon>
        <taxon>Polyphaga</taxon>
        <taxon>Cucujiformia</taxon>
        <taxon>Chrysomeloidea</taxon>
        <taxon>Chrysomelidae</taxon>
        <taxon>Chrysomelinae</taxon>
        <taxon>Chrysomelini</taxon>
        <taxon>Phaedon</taxon>
    </lineage>
</organism>
<dbReference type="Pfam" id="PF06784">
    <property type="entry name" value="UPF0240"/>
    <property type="match status" value="1"/>
</dbReference>
<proteinExistence type="predicted"/>
<dbReference type="InterPro" id="IPR009622">
    <property type="entry name" value="NDUFAF4"/>
</dbReference>
<evidence type="ECO:0000313" key="1">
    <source>
        <dbReference type="EMBL" id="CAH1118793.1"/>
    </source>
</evidence>
<name>A0A9P0DEY5_PHACE</name>
<reference evidence="1" key="2">
    <citation type="submission" date="2022-10" db="EMBL/GenBank/DDBJ databases">
        <authorList>
            <consortium name="ENA_rothamsted_submissions"/>
            <consortium name="culmorum"/>
            <person name="King R."/>
        </authorList>
    </citation>
    <scope>NUCLEOTIDE SEQUENCE</scope>
</reference>